<dbReference type="GO" id="GO:0003676">
    <property type="term" value="F:nucleic acid binding"/>
    <property type="evidence" value="ECO:0007669"/>
    <property type="project" value="InterPro"/>
</dbReference>
<accession>A0A8H6LYD2</accession>
<dbReference type="InterPro" id="IPR012337">
    <property type="entry name" value="RNaseH-like_sf"/>
</dbReference>
<dbReference type="InterPro" id="IPR036397">
    <property type="entry name" value="RNaseH_sf"/>
</dbReference>
<gene>
    <name evidence="2" type="ORF">DFP72DRAFT_750432</name>
</gene>
<dbReference type="SUPFAM" id="SSF53098">
    <property type="entry name" value="Ribonuclease H-like"/>
    <property type="match status" value="1"/>
</dbReference>
<dbReference type="GO" id="GO:0004523">
    <property type="term" value="F:RNA-DNA hybrid ribonuclease activity"/>
    <property type="evidence" value="ECO:0007669"/>
    <property type="project" value="InterPro"/>
</dbReference>
<dbReference type="EMBL" id="JACGCI010000091">
    <property type="protein sequence ID" value="KAF6746599.1"/>
    <property type="molecule type" value="Genomic_DNA"/>
</dbReference>
<feature type="non-terminal residue" evidence="2">
    <location>
        <position position="1"/>
    </location>
</feature>
<dbReference type="Proteomes" id="UP000521943">
    <property type="component" value="Unassembled WGS sequence"/>
</dbReference>
<dbReference type="Pfam" id="PF00075">
    <property type="entry name" value="RNase_H"/>
    <property type="match status" value="1"/>
</dbReference>
<feature type="non-terminal residue" evidence="2">
    <location>
        <position position="199"/>
    </location>
</feature>
<reference evidence="2 3" key="1">
    <citation type="submission" date="2020-07" db="EMBL/GenBank/DDBJ databases">
        <title>Comparative genomics of pyrophilous fungi reveals a link between fire events and developmental genes.</title>
        <authorList>
            <consortium name="DOE Joint Genome Institute"/>
            <person name="Steindorff A.S."/>
            <person name="Carver A."/>
            <person name="Calhoun S."/>
            <person name="Stillman K."/>
            <person name="Liu H."/>
            <person name="Lipzen A."/>
            <person name="Pangilinan J."/>
            <person name="Labutti K."/>
            <person name="Bruns T.D."/>
            <person name="Grigoriev I.V."/>
        </authorList>
    </citation>
    <scope>NUCLEOTIDE SEQUENCE [LARGE SCALE GENOMIC DNA]</scope>
    <source>
        <strain evidence="2 3">CBS 144469</strain>
    </source>
</reference>
<dbReference type="Gene3D" id="3.30.420.10">
    <property type="entry name" value="Ribonuclease H-like superfamily/Ribonuclease H"/>
    <property type="match status" value="1"/>
</dbReference>
<dbReference type="OrthoDB" id="2752996at2759"/>
<evidence type="ECO:0000313" key="3">
    <source>
        <dbReference type="Proteomes" id="UP000521943"/>
    </source>
</evidence>
<organism evidence="2 3">
    <name type="scientific">Ephemerocybe angulata</name>
    <dbReference type="NCBI Taxonomy" id="980116"/>
    <lineage>
        <taxon>Eukaryota</taxon>
        <taxon>Fungi</taxon>
        <taxon>Dikarya</taxon>
        <taxon>Basidiomycota</taxon>
        <taxon>Agaricomycotina</taxon>
        <taxon>Agaricomycetes</taxon>
        <taxon>Agaricomycetidae</taxon>
        <taxon>Agaricales</taxon>
        <taxon>Agaricineae</taxon>
        <taxon>Psathyrellaceae</taxon>
        <taxon>Ephemerocybe</taxon>
    </lineage>
</organism>
<dbReference type="AlphaFoldDB" id="A0A8H6LYD2"/>
<dbReference type="InterPro" id="IPR002156">
    <property type="entry name" value="RNaseH_domain"/>
</dbReference>
<proteinExistence type="predicted"/>
<evidence type="ECO:0000313" key="2">
    <source>
        <dbReference type="EMBL" id="KAF6746599.1"/>
    </source>
</evidence>
<protein>
    <recommendedName>
        <fullName evidence="1">RNase H type-1 domain-containing protein</fullName>
    </recommendedName>
</protein>
<feature type="domain" description="RNase H type-1" evidence="1">
    <location>
        <begin position="1"/>
        <end position="71"/>
    </location>
</feature>
<name>A0A8H6LYD2_9AGAR</name>
<evidence type="ECO:0000259" key="1">
    <source>
        <dbReference type="PROSITE" id="PS50879"/>
    </source>
</evidence>
<sequence length="199" mass="21752">SDSQYTIEAPTRHSQTWLSKGLVGVKNPDIVGALLGEILATNTTVRLRKVKGHSGDAGNDAADALANAGANKATPDKIDLTMADAIKALGAKTNTLTQAQAYRLIMRHKATGERPRTERMISRTRAAVEASTGVDPPPDAIWKSLRLRKKGTISQKFSVFVWKSLHEGHKIGIFWKHINQERLICQPCDAPMEGLNHIL</sequence>
<keyword evidence="3" id="KW-1185">Reference proteome</keyword>
<dbReference type="PROSITE" id="PS50879">
    <property type="entry name" value="RNASE_H_1"/>
    <property type="match status" value="1"/>
</dbReference>
<comment type="caution">
    <text evidence="2">The sequence shown here is derived from an EMBL/GenBank/DDBJ whole genome shotgun (WGS) entry which is preliminary data.</text>
</comment>